<sequence>MVLYRAPGDFLFGTLSVAAALGDTTIQSSAFASLGTGYSTSIVLPIVLLNTSAGTREVVWITGHTSASTSVTVIRGKENTTAQAWASGTQWICAPTAARDTLGYYSAAQVSAMTDQHVGMEVLESDTGLLKKATFGAGWVSSAGMCLPAEVGKTQANGTVPSTATILKRVGCVISATPSSGNVGVTFSVPFPNGIIGAVAGSIDTNLFVGVVTCQTLATTGFTARPVQLNNTAPGLCSLYYEATGW</sequence>
<dbReference type="EMBL" id="JACJID010000002">
    <property type="protein sequence ID" value="MBA8925943.1"/>
    <property type="molecule type" value="Genomic_DNA"/>
</dbReference>
<evidence type="ECO:0000313" key="2">
    <source>
        <dbReference type="Proteomes" id="UP000517916"/>
    </source>
</evidence>
<name>A0ABR6BGD5_9PSEU</name>
<proteinExistence type="predicted"/>
<dbReference type="Proteomes" id="UP000517916">
    <property type="component" value="Unassembled WGS sequence"/>
</dbReference>
<protein>
    <submittedName>
        <fullName evidence="1">Uncharacterized protein</fullName>
    </submittedName>
</protein>
<dbReference type="RefSeq" id="WP_182837558.1">
    <property type="nucleotide sequence ID" value="NZ_BAAABQ010000059.1"/>
</dbReference>
<accession>A0ABR6BGD5</accession>
<comment type="caution">
    <text evidence="1">The sequence shown here is derived from an EMBL/GenBank/DDBJ whole genome shotgun (WGS) entry which is preliminary data.</text>
</comment>
<reference evidence="1 2" key="1">
    <citation type="submission" date="2020-08" db="EMBL/GenBank/DDBJ databases">
        <title>Genomic Encyclopedia of Archaeal and Bacterial Type Strains, Phase II (KMG-II): from individual species to whole genera.</title>
        <authorList>
            <person name="Goeker M."/>
        </authorList>
    </citation>
    <scope>NUCLEOTIDE SEQUENCE [LARGE SCALE GENOMIC DNA]</scope>
    <source>
        <strain evidence="1 2">DSM 43850</strain>
    </source>
</reference>
<gene>
    <name evidence="1" type="ORF">BC739_003142</name>
</gene>
<organism evidence="1 2">
    <name type="scientific">Kutzneria viridogrisea</name>
    <dbReference type="NCBI Taxonomy" id="47990"/>
    <lineage>
        <taxon>Bacteria</taxon>
        <taxon>Bacillati</taxon>
        <taxon>Actinomycetota</taxon>
        <taxon>Actinomycetes</taxon>
        <taxon>Pseudonocardiales</taxon>
        <taxon>Pseudonocardiaceae</taxon>
        <taxon>Kutzneria</taxon>
    </lineage>
</organism>
<evidence type="ECO:0000313" key="1">
    <source>
        <dbReference type="EMBL" id="MBA8925943.1"/>
    </source>
</evidence>
<keyword evidence="2" id="KW-1185">Reference proteome</keyword>